<keyword evidence="2" id="KW-1185">Reference proteome</keyword>
<dbReference type="AlphaFoldDB" id="A0A931DNF8"/>
<organism evidence="1 2">
    <name type="scientific">Actinomadura viridis</name>
    <dbReference type="NCBI Taxonomy" id="58110"/>
    <lineage>
        <taxon>Bacteria</taxon>
        <taxon>Bacillati</taxon>
        <taxon>Actinomycetota</taxon>
        <taxon>Actinomycetes</taxon>
        <taxon>Streptosporangiales</taxon>
        <taxon>Thermomonosporaceae</taxon>
        <taxon>Actinomadura</taxon>
    </lineage>
</organism>
<evidence type="ECO:0000313" key="1">
    <source>
        <dbReference type="EMBL" id="MBG6089843.1"/>
    </source>
</evidence>
<accession>A0A931DNF8</accession>
<dbReference type="RefSeq" id="WP_197012387.1">
    <property type="nucleotide sequence ID" value="NZ_BAABES010000010.1"/>
</dbReference>
<comment type="caution">
    <text evidence="1">The sequence shown here is derived from an EMBL/GenBank/DDBJ whole genome shotgun (WGS) entry which is preliminary data.</text>
</comment>
<reference evidence="1" key="1">
    <citation type="submission" date="2020-11" db="EMBL/GenBank/DDBJ databases">
        <title>Sequencing the genomes of 1000 actinobacteria strains.</title>
        <authorList>
            <person name="Klenk H.-P."/>
        </authorList>
    </citation>
    <scope>NUCLEOTIDE SEQUENCE</scope>
    <source>
        <strain evidence="1">DSM 43175</strain>
    </source>
</reference>
<proteinExistence type="predicted"/>
<gene>
    <name evidence="1" type="ORF">IW256_003956</name>
</gene>
<protein>
    <submittedName>
        <fullName evidence="1">Uncharacterized protein</fullName>
    </submittedName>
</protein>
<evidence type="ECO:0000313" key="2">
    <source>
        <dbReference type="Proteomes" id="UP000614047"/>
    </source>
</evidence>
<name>A0A931DNF8_9ACTN</name>
<dbReference type="EMBL" id="JADOUA010000001">
    <property type="protein sequence ID" value="MBG6089843.1"/>
    <property type="molecule type" value="Genomic_DNA"/>
</dbReference>
<sequence>MKTFTLLVDIARSGGPARKITYLAGDYVILLDWICAYDCTANSNTFTGDLSGDPKAPTLDLQMSTRRRGHRFRIRAQFHYLPSCGFVLTTATVQNAAKHNGTRRTVTSMLDLVNIIQRGESEWGRS</sequence>
<dbReference type="Proteomes" id="UP000614047">
    <property type="component" value="Unassembled WGS sequence"/>
</dbReference>